<keyword evidence="2" id="KW-1185">Reference proteome</keyword>
<dbReference type="AlphaFoldDB" id="A0A841QK54"/>
<dbReference type="EMBL" id="JACHIE010000021">
    <property type="protein sequence ID" value="MBB6458503.1"/>
    <property type="molecule type" value="Genomic_DNA"/>
</dbReference>
<organism evidence="1 2">
    <name type="scientific">Acetobacter lovaniensis</name>
    <dbReference type="NCBI Taxonomy" id="104100"/>
    <lineage>
        <taxon>Bacteria</taxon>
        <taxon>Pseudomonadati</taxon>
        <taxon>Pseudomonadota</taxon>
        <taxon>Alphaproteobacteria</taxon>
        <taxon>Acetobacterales</taxon>
        <taxon>Acetobacteraceae</taxon>
        <taxon>Acetobacter</taxon>
    </lineage>
</organism>
<protein>
    <submittedName>
        <fullName evidence="1">Uncharacterized protein (UPF0332 family)</fullName>
    </submittedName>
</protein>
<accession>A0A841QK54</accession>
<proteinExistence type="predicted"/>
<name>A0A841QK54_9PROT</name>
<gene>
    <name evidence="1" type="ORF">HNR55_003112</name>
</gene>
<dbReference type="Proteomes" id="UP000578000">
    <property type="component" value="Unassembled WGS sequence"/>
</dbReference>
<comment type="caution">
    <text evidence="1">The sequence shown here is derived from an EMBL/GenBank/DDBJ whole genome shotgun (WGS) entry which is preliminary data.</text>
</comment>
<dbReference type="Gene3D" id="1.20.120.330">
    <property type="entry name" value="Nucleotidyltransferases domain 2"/>
    <property type="match status" value="1"/>
</dbReference>
<sequence length="171" mass="19168">MLHSDRLAQTIAQSSKLISTAYKPISHVDAARLSQALSDDAKAIAHASLATFFEGINGVSKGRFTWSTVQLYYCSFYTCRALLMLRSFSVFYIGRSPHSLIAQAGESVVRKSGNTHSVVLAEFRSRFSADQLLSQTVAESDPLTWLENLRNTASYRGRYIKRAQIYAKDYR</sequence>
<evidence type="ECO:0000313" key="1">
    <source>
        <dbReference type="EMBL" id="MBB6458503.1"/>
    </source>
</evidence>
<reference evidence="1 2" key="1">
    <citation type="submission" date="2020-08" db="EMBL/GenBank/DDBJ databases">
        <title>Genomic Encyclopedia of Type Strains, Phase IV (KMG-IV): sequencing the most valuable type-strain genomes for metagenomic binning, comparative biology and taxonomic classification.</title>
        <authorList>
            <person name="Goeker M."/>
        </authorList>
    </citation>
    <scope>NUCLEOTIDE SEQUENCE [LARGE SCALE GENOMIC DNA]</scope>
    <source>
        <strain evidence="1 2">DSM 4491</strain>
    </source>
</reference>
<evidence type="ECO:0000313" key="2">
    <source>
        <dbReference type="Proteomes" id="UP000578000"/>
    </source>
</evidence>